<reference evidence="2 3" key="1">
    <citation type="submission" date="2020-07" db="EMBL/GenBank/DDBJ databases">
        <title>Vallitalea guaymasensis genome.</title>
        <authorList>
            <person name="Postec A."/>
        </authorList>
    </citation>
    <scope>NUCLEOTIDE SEQUENCE [LARGE SCALE GENOMIC DNA]</scope>
    <source>
        <strain evidence="2 3">Ra1766G1</strain>
    </source>
</reference>
<dbReference type="Gene3D" id="3.90.550.10">
    <property type="entry name" value="Spore Coat Polysaccharide Biosynthesis Protein SpsA, Chain A"/>
    <property type="match status" value="1"/>
</dbReference>
<dbReference type="InterPro" id="IPR059123">
    <property type="entry name" value="StrF_dom"/>
</dbReference>
<evidence type="ECO:0000313" key="3">
    <source>
        <dbReference type="Proteomes" id="UP000677305"/>
    </source>
</evidence>
<evidence type="ECO:0000313" key="2">
    <source>
        <dbReference type="EMBL" id="QUH30234.1"/>
    </source>
</evidence>
<proteinExistence type="predicted"/>
<dbReference type="SUPFAM" id="SSF53448">
    <property type="entry name" value="Nucleotide-diphospho-sugar transferases"/>
    <property type="match status" value="1"/>
</dbReference>
<organism evidence="2 3">
    <name type="scientific">Vallitalea guaymasensis</name>
    <dbReference type="NCBI Taxonomy" id="1185412"/>
    <lineage>
        <taxon>Bacteria</taxon>
        <taxon>Bacillati</taxon>
        <taxon>Bacillota</taxon>
        <taxon>Clostridia</taxon>
        <taxon>Lachnospirales</taxon>
        <taxon>Vallitaleaceae</taxon>
        <taxon>Vallitalea</taxon>
    </lineage>
</organism>
<dbReference type="EMBL" id="CP058561">
    <property type="protein sequence ID" value="QUH30234.1"/>
    <property type="molecule type" value="Genomic_DNA"/>
</dbReference>
<name>A0A8J8SD07_9FIRM</name>
<protein>
    <recommendedName>
        <fullName evidence="1">Streptomycin biosynthesis protein StrF domain-containing protein</fullName>
    </recommendedName>
</protein>
<dbReference type="InterPro" id="IPR029044">
    <property type="entry name" value="Nucleotide-diphossugar_trans"/>
</dbReference>
<dbReference type="KEGG" id="vgu:HYG85_15500"/>
<accession>A0A8J8SD07</accession>
<gene>
    <name evidence="2" type="ORF">HYG85_15500</name>
</gene>
<keyword evidence="3" id="KW-1185">Reference proteome</keyword>
<feature type="domain" description="Streptomycin biosynthesis protein StrF" evidence="1">
    <location>
        <begin position="7"/>
        <end position="216"/>
    </location>
</feature>
<dbReference type="RefSeq" id="WP_212690425.1">
    <property type="nucleotide sequence ID" value="NZ_CP058561.1"/>
</dbReference>
<dbReference type="Pfam" id="PF13712">
    <property type="entry name" value="Glyco_tranf_2_5"/>
    <property type="match status" value="1"/>
</dbReference>
<dbReference type="Proteomes" id="UP000677305">
    <property type="component" value="Chromosome"/>
</dbReference>
<sequence>MNDKRVAFIICVNNDDLYQKAVKYINGLLVPDGFVTEIVDIRNQKSMTSGYNKGMISTDAKYKIYLHQDVFITNKNFIVDIIEIFNRDVDIGLIGVIGSKYIPADGIWWKSNKKRGKVYDSHRGKIELLNFQGNSKTDELVSGIDGLIMITQYDIPWREDIFTGWHFYDISQCLEFIRKGYKIAVPYQEEPWCIHDCGIVNLYNYDRYRLILLKEYKKELKS</sequence>
<evidence type="ECO:0000259" key="1">
    <source>
        <dbReference type="Pfam" id="PF13712"/>
    </source>
</evidence>
<dbReference type="AlphaFoldDB" id="A0A8J8SD07"/>